<evidence type="ECO:0000313" key="1">
    <source>
        <dbReference type="EMBL" id="GFY71063.1"/>
    </source>
</evidence>
<gene>
    <name evidence="1" type="ORF">TNIN_46921</name>
</gene>
<evidence type="ECO:0000313" key="2">
    <source>
        <dbReference type="Proteomes" id="UP000886998"/>
    </source>
</evidence>
<reference evidence="1" key="1">
    <citation type="submission" date="2020-08" db="EMBL/GenBank/DDBJ databases">
        <title>Multicomponent nature underlies the extraordinary mechanical properties of spider dragline silk.</title>
        <authorList>
            <person name="Kono N."/>
            <person name="Nakamura H."/>
            <person name="Mori M."/>
            <person name="Yoshida Y."/>
            <person name="Ohtoshi R."/>
            <person name="Malay A.D."/>
            <person name="Moran D.A.P."/>
            <person name="Tomita M."/>
            <person name="Numata K."/>
            <person name="Arakawa K."/>
        </authorList>
    </citation>
    <scope>NUCLEOTIDE SEQUENCE</scope>
</reference>
<name>A0A8X6YEY3_9ARAC</name>
<dbReference type="EMBL" id="BMAV01018600">
    <property type="protein sequence ID" value="GFY71063.1"/>
    <property type="molecule type" value="Genomic_DNA"/>
</dbReference>
<keyword evidence="2" id="KW-1185">Reference proteome</keyword>
<sequence>MSYFVNVCSTSFGKSGRAENETRIPNPMSWDCALGYQREKDKLKLIFRNNVSCHDHSVTKNPAFRTVKFELRQTKSNGVSRSKNNSERASILPLKPFFFVRKFLISSKSLGFVVLNDSGL</sequence>
<comment type="caution">
    <text evidence="1">The sequence shown here is derived from an EMBL/GenBank/DDBJ whole genome shotgun (WGS) entry which is preliminary data.</text>
</comment>
<dbReference type="OrthoDB" id="6418882at2759"/>
<dbReference type="AlphaFoldDB" id="A0A8X6YEY3"/>
<protein>
    <submittedName>
        <fullName evidence="1">Uncharacterized protein</fullName>
    </submittedName>
</protein>
<organism evidence="1 2">
    <name type="scientific">Trichonephila inaurata madagascariensis</name>
    <dbReference type="NCBI Taxonomy" id="2747483"/>
    <lineage>
        <taxon>Eukaryota</taxon>
        <taxon>Metazoa</taxon>
        <taxon>Ecdysozoa</taxon>
        <taxon>Arthropoda</taxon>
        <taxon>Chelicerata</taxon>
        <taxon>Arachnida</taxon>
        <taxon>Araneae</taxon>
        <taxon>Araneomorphae</taxon>
        <taxon>Entelegynae</taxon>
        <taxon>Araneoidea</taxon>
        <taxon>Nephilidae</taxon>
        <taxon>Trichonephila</taxon>
        <taxon>Trichonephila inaurata</taxon>
    </lineage>
</organism>
<proteinExistence type="predicted"/>
<accession>A0A8X6YEY3</accession>
<dbReference type="Proteomes" id="UP000886998">
    <property type="component" value="Unassembled WGS sequence"/>
</dbReference>